<proteinExistence type="predicted"/>
<evidence type="ECO:0000256" key="3">
    <source>
        <dbReference type="ARBA" id="ARBA00022833"/>
    </source>
</evidence>
<evidence type="ECO:0000313" key="5">
    <source>
        <dbReference type="Proteomes" id="UP000034805"/>
    </source>
</evidence>
<reference evidence="4 5" key="1">
    <citation type="submission" date="2015-08" db="EMBL/GenBank/DDBJ databases">
        <title>The genome of the Asian arowana (Scleropages formosus).</title>
        <authorList>
            <person name="Tan M.H."/>
            <person name="Gan H.M."/>
            <person name="Croft L.J."/>
            <person name="Austin C.M."/>
        </authorList>
    </citation>
    <scope>NUCLEOTIDE SEQUENCE [LARGE SCALE GENOMIC DNA]</scope>
    <source>
        <strain evidence="4">Aro1</strain>
    </source>
</reference>
<feature type="non-terminal residue" evidence="4">
    <location>
        <position position="104"/>
    </location>
</feature>
<dbReference type="InterPro" id="IPR051051">
    <property type="entry name" value="E3_ubiq-ligase_TRIM/RNF"/>
</dbReference>
<keyword evidence="3" id="KW-0862">Zinc</keyword>
<accession>A0A0P7TJB4</accession>
<comment type="caution">
    <text evidence="4">The sequence shown here is derived from an EMBL/GenBank/DDBJ whole genome shotgun (WGS) entry which is preliminary data.</text>
</comment>
<dbReference type="Proteomes" id="UP000034805">
    <property type="component" value="Unassembled WGS sequence"/>
</dbReference>
<organism evidence="4 5">
    <name type="scientific">Scleropages formosus</name>
    <name type="common">Asian bonytongue</name>
    <name type="synonym">Osteoglossum formosum</name>
    <dbReference type="NCBI Taxonomy" id="113540"/>
    <lineage>
        <taxon>Eukaryota</taxon>
        <taxon>Metazoa</taxon>
        <taxon>Chordata</taxon>
        <taxon>Craniata</taxon>
        <taxon>Vertebrata</taxon>
        <taxon>Euteleostomi</taxon>
        <taxon>Actinopterygii</taxon>
        <taxon>Neopterygii</taxon>
        <taxon>Teleostei</taxon>
        <taxon>Osteoglossocephala</taxon>
        <taxon>Osteoglossomorpha</taxon>
        <taxon>Osteoglossiformes</taxon>
        <taxon>Osteoglossidae</taxon>
        <taxon>Scleropages</taxon>
    </lineage>
</organism>
<dbReference type="AlphaFoldDB" id="A0A0P7TJB4"/>
<keyword evidence="2" id="KW-0863">Zinc-finger</keyword>
<keyword evidence="1" id="KW-0479">Metal-binding</keyword>
<evidence type="ECO:0000313" key="4">
    <source>
        <dbReference type="EMBL" id="KPP60952.1"/>
    </source>
</evidence>
<gene>
    <name evidence="4" type="ORF">Z043_121000</name>
</gene>
<evidence type="ECO:0000256" key="2">
    <source>
        <dbReference type="ARBA" id="ARBA00022771"/>
    </source>
</evidence>
<dbReference type="PANTHER" id="PTHR25465">
    <property type="entry name" value="B-BOX DOMAIN CONTAINING"/>
    <property type="match status" value="1"/>
</dbReference>
<dbReference type="Gene3D" id="4.10.830.40">
    <property type="match status" value="1"/>
</dbReference>
<dbReference type="GO" id="GO:0008270">
    <property type="term" value="F:zinc ion binding"/>
    <property type="evidence" value="ECO:0007669"/>
    <property type="project" value="UniProtKB-KW"/>
</dbReference>
<dbReference type="PANTHER" id="PTHR25465:SF5">
    <property type="entry name" value="E3 UBIQUITIN_ISG15 LIGASE TRIM25-RELATED"/>
    <property type="match status" value="1"/>
</dbReference>
<dbReference type="EMBL" id="JARO02010120">
    <property type="protein sequence ID" value="KPP60952.1"/>
    <property type="molecule type" value="Genomic_DNA"/>
</dbReference>
<protein>
    <submittedName>
        <fullName evidence="4">Uncharacterized protein</fullName>
    </submittedName>
</protein>
<sequence length="104" mass="11353">MTMAFTAVLSAETLSFQDLFLGKNTIFFNMVEKLKKTGVPSTPPTHAGPGDVVCDVCTGKKNKAVKSCLVCLASYCDTDLQLHDKLHRGKQHELVDPTGQLQDK</sequence>
<name>A0A0P7TJB4_SCLFO</name>
<evidence type="ECO:0000256" key="1">
    <source>
        <dbReference type="ARBA" id="ARBA00022723"/>
    </source>
</evidence>